<dbReference type="EMBL" id="JAPUFD010000013">
    <property type="protein sequence ID" value="MDI1491169.1"/>
    <property type="molecule type" value="Genomic_DNA"/>
</dbReference>
<keyword evidence="3" id="KW-1185">Reference proteome</keyword>
<organism evidence="2 3">
    <name type="scientific">Ramalina farinacea</name>
    <dbReference type="NCBI Taxonomy" id="258253"/>
    <lineage>
        <taxon>Eukaryota</taxon>
        <taxon>Fungi</taxon>
        <taxon>Dikarya</taxon>
        <taxon>Ascomycota</taxon>
        <taxon>Pezizomycotina</taxon>
        <taxon>Lecanoromycetes</taxon>
        <taxon>OSLEUM clade</taxon>
        <taxon>Lecanoromycetidae</taxon>
        <taxon>Lecanorales</taxon>
        <taxon>Lecanorineae</taxon>
        <taxon>Ramalinaceae</taxon>
        <taxon>Ramalina</taxon>
    </lineage>
</organism>
<accession>A0AA43QT09</accession>
<dbReference type="Proteomes" id="UP001161017">
    <property type="component" value="Unassembled WGS sequence"/>
</dbReference>
<reference evidence="2" key="1">
    <citation type="journal article" date="2023" name="Genome Biol. Evol.">
        <title>First Whole Genome Sequence and Flow Cytometry Genome Size Data for the Lichen-Forming Fungus Ramalina farinacea (Ascomycota).</title>
        <authorList>
            <person name="Llewellyn T."/>
            <person name="Mian S."/>
            <person name="Hill R."/>
            <person name="Leitch I.J."/>
            <person name="Gaya E."/>
        </authorList>
    </citation>
    <scope>NUCLEOTIDE SEQUENCE</scope>
    <source>
        <strain evidence="2">LIQ254RAFAR</strain>
    </source>
</reference>
<evidence type="ECO:0000313" key="2">
    <source>
        <dbReference type="EMBL" id="MDI1491169.1"/>
    </source>
</evidence>
<evidence type="ECO:0000313" key="3">
    <source>
        <dbReference type="Proteomes" id="UP001161017"/>
    </source>
</evidence>
<feature type="compositionally biased region" description="Polar residues" evidence="1">
    <location>
        <begin position="47"/>
        <end position="57"/>
    </location>
</feature>
<comment type="caution">
    <text evidence="2">The sequence shown here is derived from an EMBL/GenBank/DDBJ whole genome shotgun (WGS) entry which is preliminary data.</text>
</comment>
<dbReference type="AlphaFoldDB" id="A0AA43QT09"/>
<name>A0AA43QT09_9LECA</name>
<evidence type="ECO:0000256" key="1">
    <source>
        <dbReference type="SAM" id="MobiDB-lite"/>
    </source>
</evidence>
<protein>
    <submittedName>
        <fullName evidence="2">Uncharacterized protein</fullName>
    </submittedName>
</protein>
<sequence length="133" mass="14196">MAGLIRNHPRKLMAGGVLATALVFSDYLPNPMRTTGVANIEKRYSSGGASPSHTPGSATPRGKVDQVIGNQEKSKGIGTPHYEEHIGDQKKQAGGGGGSNVWIHLFVQRLCLSKGCLSNLNTKEWSFKHRGSG</sequence>
<feature type="region of interest" description="Disordered" evidence="1">
    <location>
        <begin position="43"/>
        <end position="66"/>
    </location>
</feature>
<proteinExistence type="predicted"/>
<gene>
    <name evidence="2" type="ORF">OHK93_002376</name>
</gene>